<proteinExistence type="predicted"/>
<dbReference type="InterPro" id="IPR006527">
    <property type="entry name" value="F-box-assoc_dom_typ1"/>
</dbReference>
<dbReference type="Pfam" id="PF07734">
    <property type="entry name" value="FBA_1"/>
    <property type="match status" value="1"/>
</dbReference>
<feature type="domain" description="F-box associated beta-propeller type 1" evidence="2">
    <location>
        <begin position="199"/>
        <end position="448"/>
    </location>
</feature>
<dbReference type="PANTHER" id="PTHR31672:SF13">
    <property type="entry name" value="F-BOX PROTEIN CPR30-LIKE"/>
    <property type="match status" value="1"/>
</dbReference>
<dbReference type="AlphaFoldDB" id="C7SI15"/>
<dbReference type="EMBL" id="FJ386403">
    <property type="protein sequence ID" value="ACQ90597.1"/>
    <property type="molecule type" value="Genomic_DNA"/>
</dbReference>
<protein>
    <submittedName>
        <fullName evidence="3">Putative F-box protein</fullName>
    </submittedName>
</protein>
<dbReference type="InterPro" id="IPR036047">
    <property type="entry name" value="F-box-like_dom_sf"/>
</dbReference>
<reference evidence="3" key="1">
    <citation type="journal article" date="2009" name="Genomics">
        <title>Comparative sequence analysis of the SALT OVERLY SENSITIVE1 orthologous region in Thellungiella halophila and Arabidopsis thaliana.</title>
        <authorList>
            <person name="Nah G."/>
            <person name="Pagliarulo C.L."/>
            <person name="Mohr P.G."/>
            <person name="Luo M."/>
            <person name="Sisneros N."/>
            <person name="Yu Y."/>
            <person name="Collura K."/>
            <person name="Currie J."/>
            <person name="Goicoechea J.L."/>
            <person name="Wing R.A."/>
            <person name="Schumaker K.S."/>
        </authorList>
    </citation>
    <scope>NUCLEOTIDE SEQUENCE</scope>
</reference>
<name>C7SI15_EUTHA</name>
<dbReference type="PANTHER" id="PTHR31672">
    <property type="entry name" value="BNACNNG10540D PROTEIN"/>
    <property type="match status" value="1"/>
</dbReference>
<dbReference type="Pfam" id="PF00646">
    <property type="entry name" value="F-box"/>
    <property type="match status" value="1"/>
</dbReference>
<sequence>MEGGGEEVSIKELASNLTAYKEQLEQKIAKRKKTHAFKSKARQEQLEVVQNKKQNAWQQFQTTKAKTKKVGFFTGRKKESIFKSPEDPFGKVGVTGSGKGLTDFQKREKHLHLKSEILVRLPVIRLIRFQTLSKHWRCLIRSRGFGKRYASHQKTTKDPKLLLVCQVVNPRAQISSLRLATLALKTSTKPTSPEDRLFVEFEKSKGFLEISESCDGLVCIYALTKAVEVINPVTANFEALPLAEIQRLCTDHPDIKADHPDLEAELVQGQDPVLVPAPVVSFTRFGFGKDSVTGRYKLVWLYNRYPATTNKEVGCEVLDLEDKKWRFVSTRPLLDHHHHHVLYNQRPAFANGSFYWLTGDEQGGPSTQTKLIVFDIHTEMFQVTETPPFITRDASGDKIGLCNLDGRLCISELKRDCKQDFWWRVKEDNSNTWTWEKIFSVDLRSTSTWFNGITSQPLTPLAISRDKNKVILSLTYLANLVAFDRDPGSTTVYQLYHSGFYGLSVPYFPNLSLSFDT</sequence>
<dbReference type="InterPro" id="IPR001810">
    <property type="entry name" value="F-box_dom"/>
</dbReference>
<evidence type="ECO:0000259" key="2">
    <source>
        <dbReference type="Pfam" id="PF07734"/>
    </source>
</evidence>
<dbReference type="InterPro" id="IPR050796">
    <property type="entry name" value="SCF_F-box_component"/>
</dbReference>
<accession>C7SI15</accession>
<evidence type="ECO:0000259" key="1">
    <source>
        <dbReference type="Pfam" id="PF00646"/>
    </source>
</evidence>
<evidence type="ECO:0000313" key="3">
    <source>
        <dbReference type="EMBL" id="ACQ90597.1"/>
    </source>
</evidence>
<feature type="domain" description="F-box" evidence="1">
    <location>
        <begin position="113"/>
        <end position="147"/>
    </location>
</feature>
<organism evidence="3">
    <name type="scientific">Eutrema halophilum</name>
    <name type="common">Salt cress</name>
    <name type="synonym">Sisymbrium halophilum</name>
    <dbReference type="NCBI Taxonomy" id="98038"/>
    <lineage>
        <taxon>Eukaryota</taxon>
        <taxon>Viridiplantae</taxon>
        <taxon>Streptophyta</taxon>
        <taxon>Embryophyta</taxon>
        <taxon>Tracheophyta</taxon>
        <taxon>Spermatophyta</taxon>
        <taxon>Magnoliopsida</taxon>
        <taxon>eudicotyledons</taxon>
        <taxon>Gunneridae</taxon>
        <taxon>Pentapetalae</taxon>
        <taxon>rosids</taxon>
        <taxon>malvids</taxon>
        <taxon>Brassicales</taxon>
        <taxon>Brassicaceae</taxon>
        <taxon>Eutremeae</taxon>
        <taxon>Eutrema</taxon>
    </lineage>
</organism>
<dbReference type="SUPFAM" id="SSF81383">
    <property type="entry name" value="F-box domain"/>
    <property type="match status" value="1"/>
</dbReference>